<gene>
    <name evidence="1" type="ORF">CLHUN_03570</name>
</gene>
<protein>
    <recommendedName>
        <fullName evidence="3">Nucleotidyltransferase</fullName>
    </recommendedName>
</protein>
<evidence type="ECO:0000313" key="1">
    <source>
        <dbReference type="EMBL" id="OPX45884.1"/>
    </source>
</evidence>
<dbReference type="EMBL" id="MZGX01000002">
    <property type="protein sequence ID" value="OPX45884.1"/>
    <property type="molecule type" value="Genomic_DNA"/>
</dbReference>
<reference evidence="1 2" key="1">
    <citation type="submission" date="2017-03" db="EMBL/GenBank/DDBJ databases">
        <title>Genome sequence of Clostridium hungatei DSM 14427.</title>
        <authorList>
            <person name="Poehlein A."/>
            <person name="Daniel R."/>
        </authorList>
    </citation>
    <scope>NUCLEOTIDE SEQUENCE [LARGE SCALE GENOMIC DNA]</scope>
    <source>
        <strain evidence="1 2">DSM 14427</strain>
    </source>
</reference>
<organism evidence="1 2">
    <name type="scientific">Ruminiclostridium hungatei</name>
    <name type="common">Clostridium hungatei</name>
    <dbReference type="NCBI Taxonomy" id="48256"/>
    <lineage>
        <taxon>Bacteria</taxon>
        <taxon>Bacillati</taxon>
        <taxon>Bacillota</taxon>
        <taxon>Clostridia</taxon>
        <taxon>Eubacteriales</taxon>
        <taxon>Oscillospiraceae</taxon>
        <taxon>Ruminiclostridium</taxon>
    </lineage>
</organism>
<comment type="caution">
    <text evidence="1">The sequence shown here is derived from an EMBL/GenBank/DDBJ whole genome shotgun (WGS) entry which is preliminary data.</text>
</comment>
<name>A0A1V4SPW2_RUMHU</name>
<evidence type="ECO:0000313" key="2">
    <source>
        <dbReference type="Proteomes" id="UP000191554"/>
    </source>
</evidence>
<keyword evidence="2" id="KW-1185">Reference proteome</keyword>
<evidence type="ECO:0008006" key="3">
    <source>
        <dbReference type="Google" id="ProtNLM"/>
    </source>
</evidence>
<dbReference type="Pfam" id="PF14907">
    <property type="entry name" value="NTP_transf_5"/>
    <property type="match status" value="1"/>
</dbReference>
<dbReference type="STRING" id="48256.CLHUN_03570"/>
<dbReference type="AlphaFoldDB" id="A0A1V4SPW2"/>
<dbReference type="Proteomes" id="UP000191554">
    <property type="component" value="Unassembled WGS sequence"/>
</dbReference>
<sequence length="385" mass="45221">MPQSVKELTKERQLVLLCSRGVLKEEHIEEIKTIMDGNLDWKEILYQGITHRTLNIMYYHLKNLRLTGKIEEEVLKAMKTQSKVYAIRNKSYFEEIKVIFDKLNENGIRLAILKGNFLASKVYPSVETRTFNDLDFLIDVRDGDKIVKILEDLGYIQGEVNENGDIIPSTRKQKMLQQLASNELQECLKKTDNPFTPMFQVDLNFDVLWKGNCPCKIDTPELLERAIEVDIDGARTLILDYEDFLIQLACHLYKEAALLHWISDLRDLKIYKFADILMFVEKFSDKINWDKLVSFSKRVGCESIVYYAFYYVNLMYGQVIPESVMKAIEPESKEYLDEYGIENEKPSKWQFDFFTRMFETSRVLDVSEEMLSNTKRFWDTKEQSG</sequence>
<proteinExistence type="predicted"/>
<dbReference type="InterPro" id="IPR039498">
    <property type="entry name" value="NTP_transf_5"/>
</dbReference>
<accession>A0A1V4SPW2</accession>
<dbReference type="OrthoDB" id="1737003at2"/>
<dbReference type="RefSeq" id="WP_080062848.1">
    <property type="nucleotide sequence ID" value="NZ_MZGX01000002.1"/>
</dbReference>